<dbReference type="SUPFAM" id="SSF49401">
    <property type="entry name" value="Bacterial adhesins"/>
    <property type="match status" value="1"/>
</dbReference>
<gene>
    <name evidence="5" type="ORF">FE392_07920</name>
</gene>
<dbReference type="Pfam" id="PF00419">
    <property type="entry name" value="Fimbrial"/>
    <property type="match status" value="1"/>
</dbReference>
<dbReference type="InterPro" id="IPR050263">
    <property type="entry name" value="Bact_Fimbrial_Adh_Pro"/>
</dbReference>
<dbReference type="InterPro" id="IPR036937">
    <property type="entry name" value="Adhesion_dom_fimbrial_sf"/>
</dbReference>
<dbReference type="Gene3D" id="2.60.40.1090">
    <property type="entry name" value="Fimbrial-type adhesion domain"/>
    <property type="match status" value="1"/>
</dbReference>
<name>A0ABU4S913_9GAMM</name>
<feature type="domain" description="Fimbrial-type adhesion" evidence="4">
    <location>
        <begin position="161"/>
        <end position="294"/>
    </location>
</feature>
<comment type="similarity">
    <text evidence="2">Belongs to the fimbrial protein family.</text>
</comment>
<organism evidence="5 6">
    <name type="scientific">Xenorhabdus santafensis</name>
    <dbReference type="NCBI Taxonomy" id="2582833"/>
    <lineage>
        <taxon>Bacteria</taxon>
        <taxon>Pseudomonadati</taxon>
        <taxon>Pseudomonadota</taxon>
        <taxon>Gammaproteobacteria</taxon>
        <taxon>Enterobacterales</taxon>
        <taxon>Morganellaceae</taxon>
        <taxon>Xenorhabdus</taxon>
    </lineage>
</organism>
<evidence type="ECO:0000313" key="5">
    <source>
        <dbReference type="EMBL" id="MDX7987256.1"/>
    </source>
</evidence>
<evidence type="ECO:0000256" key="3">
    <source>
        <dbReference type="ARBA" id="ARBA00023263"/>
    </source>
</evidence>
<keyword evidence="6" id="KW-1185">Reference proteome</keyword>
<evidence type="ECO:0000256" key="2">
    <source>
        <dbReference type="ARBA" id="ARBA00006671"/>
    </source>
</evidence>
<dbReference type="EMBL" id="VCDN01000026">
    <property type="protein sequence ID" value="MDX7987256.1"/>
    <property type="molecule type" value="Genomic_DNA"/>
</dbReference>
<sequence>MFIFYKKYSLLLAAISVLIGMSINDSYAGSCHLRKGFSVQGHKSSNVTSTVGRENSVGNSIWFRQMDIVGESYSCSSPEEIVWEVKGHSRIMRGGDEATYDTGVSGIDMRIRIHDKGKQAELAFVKTQHLTGSGFIKPIEITARVSDLKIYSSTFEDINFIPSTCHLKNNEDIIVKMDKIGTRDFSGINSTAGEKPFDINLDCNARTPIGIVLKATSSGSTDNVLAAEQGNDAAEGVGIQVLYQDQPVIFDSLIKLGISELGYYSIPFKARYIQTAGHITAGKVNATATLYINYP</sequence>
<keyword evidence="3" id="KW-0281">Fimbrium</keyword>
<dbReference type="InterPro" id="IPR000259">
    <property type="entry name" value="Adhesion_dom_fimbrial"/>
</dbReference>
<evidence type="ECO:0000256" key="1">
    <source>
        <dbReference type="ARBA" id="ARBA00004561"/>
    </source>
</evidence>
<dbReference type="InterPro" id="IPR008966">
    <property type="entry name" value="Adhesion_dom_sf"/>
</dbReference>
<dbReference type="RefSeq" id="WP_319929691.1">
    <property type="nucleotide sequence ID" value="NZ_VCDN01000026.1"/>
</dbReference>
<protein>
    <submittedName>
        <fullName evidence="5">Fimbrial protein</fullName>
    </submittedName>
</protein>
<dbReference type="Proteomes" id="UP001271890">
    <property type="component" value="Unassembled WGS sequence"/>
</dbReference>
<evidence type="ECO:0000313" key="6">
    <source>
        <dbReference type="Proteomes" id="UP001271890"/>
    </source>
</evidence>
<comment type="caution">
    <text evidence="5">The sequence shown here is derived from an EMBL/GenBank/DDBJ whole genome shotgun (WGS) entry which is preliminary data.</text>
</comment>
<comment type="subcellular location">
    <subcellularLocation>
        <location evidence="1">Fimbrium</location>
    </subcellularLocation>
</comment>
<proteinExistence type="inferred from homology"/>
<evidence type="ECO:0000259" key="4">
    <source>
        <dbReference type="Pfam" id="PF00419"/>
    </source>
</evidence>
<accession>A0ABU4S913</accession>
<reference evidence="6" key="1">
    <citation type="journal article" date="2024" name="Toxins">
        <title>Genome Sequence Analysis of Native Xenorhabdus Strains Isolated from Entomopathogenic Nematodes in Argentina.</title>
        <authorList>
            <person name="Palma L."/>
            <person name="Frizzo L."/>
            <person name="Kaiser S."/>
            <person name="Berry C."/>
            <person name="Caballero P."/>
            <person name="Bode H.B."/>
            <person name="Del Valle E.E."/>
        </authorList>
    </citation>
    <scope>NUCLEOTIDE SEQUENCE [LARGE SCALE GENOMIC DNA]</scope>
    <source>
        <strain evidence="6">12</strain>
    </source>
</reference>
<dbReference type="PANTHER" id="PTHR33420">
    <property type="entry name" value="FIMBRIAL SUBUNIT ELFA-RELATED"/>
    <property type="match status" value="1"/>
</dbReference>
<dbReference type="PANTHER" id="PTHR33420:SF14">
    <property type="entry name" value="TYPE 1 FIMBRIN D-MANNOSE SPECIFIC ADHESIN"/>
    <property type="match status" value="1"/>
</dbReference>